<name>A0ACC2NEL9_9HYME</name>
<keyword evidence="2" id="KW-1185">Reference proteome</keyword>
<comment type="caution">
    <text evidence="1">The sequence shown here is derived from an EMBL/GenBank/DDBJ whole genome shotgun (WGS) entry which is preliminary data.</text>
</comment>
<proteinExistence type="predicted"/>
<accession>A0ACC2NEL9</accession>
<evidence type="ECO:0000313" key="1">
    <source>
        <dbReference type="EMBL" id="KAJ8669546.1"/>
    </source>
</evidence>
<protein>
    <submittedName>
        <fullName evidence="1">Uncharacterized protein</fullName>
    </submittedName>
</protein>
<organism evidence="1 2">
    <name type="scientific">Eretmocerus hayati</name>
    <dbReference type="NCBI Taxonomy" id="131215"/>
    <lineage>
        <taxon>Eukaryota</taxon>
        <taxon>Metazoa</taxon>
        <taxon>Ecdysozoa</taxon>
        <taxon>Arthropoda</taxon>
        <taxon>Hexapoda</taxon>
        <taxon>Insecta</taxon>
        <taxon>Pterygota</taxon>
        <taxon>Neoptera</taxon>
        <taxon>Endopterygota</taxon>
        <taxon>Hymenoptera</taxon>
        <taxon>Apocrita</taxon>
        <taxon>Proctotrupomorpha</taxon>
        <taxon>Chalcidoidea</taxon>
        <taxon>Aphelinidae</taxon>
        <taxon>Aphelininae</taxon>
        <taxon>Eretmocerus</taxon>
    </lineage>
</organism>
<sequence>MSDKPTTSYLTEFEEEEVFYEYAHIRFRHQGPRKEVEEIDIVPTDWLFLTNNDSIHCKFLSSKYLQIRGKVKLLHDLVKQRGPVPNDWPSFPVKAVGRAHTYEAALTKLEILKTTDNVFTDSENSNDETEKALIKQVKRRMLLAQQEELKRKMMERNDDDICPTAKRMKNHSEASRGNNKTSKTADNINNNICTDMLPTSGNHLHRQSQDSFTSDSEVHASLTEDSGFNDCERSTNGKNAPKSSEGSLSKTIDISNHPIVDLSTVECKTAVVCSLNIIMAKLGNLEIGQKDLYKKLKELMKARKNDLSEFSEKYHLDLPLNTVDKFKDFDASLTSNDSMRKDLYNEFRSCSDKNLSITKTFSNIMRKFIHKEVILTYTAIRPPKPSSKSVEETGDNQSDDNRDDKNLFEPLQFCKCMFGK</sequence>
<dbReference type="Proteomes" id="UP001239111">
    <property type="component" value="Chromosome 3"/>
</dbReference>
<reference evidence="1" key="1">
    <citation type="submission" date="2023-04" db="EMBL/GenBank/DDBJ databases">
        <title>A chromosome-level genome assembly of the parasitoid wasp Eretmocerus hayati.</title>
        <authorList>
            <person name="Zhong Y."/>
            <person name="Liu S."/>
            <person name="Liu Y."/>
        </authorList>
    </citation>
    <scope>NUCLEOTIDE SEQUENCE</scope>
    <source>
        <strain evidence="1">ZJU_SS_LIU_2023</strain>
    </source>
</reference>
<dbReference type="EMBL" id="CM056743">
    <property type="protein sequence ID" value="KAJ8669546.1"/>
    <property type="molecule type" value="Genomic_DNA"/>
</dbReference>
<evidence type="ECO:0000313" key="2">
    <source>
        <dbReference type="Proteomes" id="UP001239111"/>
    </source>
</evidence>
<gene>
    <name evidence="1" type="ORF">QAD02_000805</name>
</gene>